<dbReference type="PROSITE" id="PS00061">
    <property type="entry name" value="ADH_SHORT"/>
    <property type="match status" value="1"/>
</dbReference>
<keyword evidence="5 6" id="KW-0560">Oxidoreductase</keyword>
<dbReference type="InterPro" id="IPR036291">
    <property type="entry name" value="NAD(P)-bd_dom_sf"/>
</dbReference>
<keyword evidence="3" id="KW-0963">Cytoplasm</keyword>
<dbReference type="Gene3D" id="3.40.50.720">
    <property type="entry name" value="NAD(P)-binding Rossmann-like Domain"/>
    <property type="match status" value="1"/>
</dbReference>
<name>A0ABY3SHQ6_9BACL</name>
<comment type="subcellular location">
    <subcellularLocation>
        <location evidence="1">Cytoplasm</location>
    </subcellularLocation>
</comment>
<dbReference type="PANTHER" id="PTHR44085">
    <property type="entry name" value="SEPIAPTERIN REDUCTASE"/>
    <property type="match status" value="1"/>
</dbReference>
<proteinExistence type="inferred from homology"/>
<evidence type="ECO:0000313" key="6">
    <source>
        <dbReference type="EMBL" id="UJF32731.1"/>
    </source>
</evidence>
<dbReference type="EMBL" id="CP090978">
    <property type="protein sequence ID" value="UJF32731.1"/>
    <property type="molecule type" value="Genomic_DNA"/>
</dbReference>
<comment type="similarity">
    <text evidence="2">Belongs to the short-chain dehydrogenases/reductases (SDR) family.</text>
</comment>
<gene>
    <name evidence="6" type="ORF">L0M14_24445</name>
</gene>
<dbReference type="EC" id="1.1.1.320" evidence="6"/>
<dbReference type="PANTHER" id="PTHR44085:SF2">
    <property type="entry name" value="SEPIAPTERIN REDUCTASE"/>
    <property type="match status" value="1"/>
</dbReference>
<dbReference type="NCBIfam" id="NF005381">
    <property type="entry name" value="PRK06924.1"/>
    <property type="match status" value="1"/>
</dbReference>
<dbReference type="Proteomes" id="UP001649230">
    <property type="component" value="Chromosome"/>
</dbReference>
<evidence type="ECO:0000313" key="7">
    <source>
        <dbReference type="Proteomes" id="UP001649230"/>
    </source>
</evidence>
<evidence type="ECO:0000256" key="5">
    <source>
        <dbReference type="ARBA" id="ARBA00023002"/>
    </source>
</evidence>
<evidence type="ECO:0000256" key="3">
    <source>
        <dbReference type="ARBA" id="ARBA00022490"/>
    </source>
</evidence>
<evidence type="ECO:0000256" key="4">
    <source>
        <dbReference type="ARBA" id="ARBA00022857"/>
    </source>
</evidence>
<protein>
    <submittedName>
        <fullName evidence="6">(S)-benzoin forming benzil reductase</fullName>
        <ecNumber evidence="6">1.1.1.320</ecNumber>
    </submittedName>
</protein>
<dbReference type="Pfam" id="PF00106">
    <property type="entry name" value="adh_short"/>
    <property type="match status" value="1"/>
</dbReference>
<keyword evidence="7" id="KW-1185">Reference proteome</keyword>
<dbReference type="PRINTS" id="PR00081">
    <property type="entry name" value="GDHRDH"/>
</dbReference>
<dbReference type="GO" id="GO:0016491">
    <property type="term" value="F:oxidoreductase activity"/>
    <property type="evidence" value="ECO:0007669"/>
    <property type="project" value="UniProtKB-KW"/>
</dbReference>
<dbReference type="InterPro" id="IPR002347">
    <property type="entry name" value="SDR_fam"/>
</dbReference>
<accession>A0ABY3SHQ6</accession>
<reference evidence="6 7" key="1">
    <citation type="journal article" date="2024" name="Int. J. Syst. Evol. Microbiol.">
        <title>Paenibacillus hexagrammi sp. nov., a novel bacterium isolated from the gut content of Hexagrammos agrammus.</title>
        <authorList>
            <person name="Jung H.K."/>
            <person name="Kim D.G."/>
            <person name="Zin H."/>
            <person name="Park J."/>
            <person name="Jung H."/>
            <person name="Kim Y.O."/>
            <person name="Kong H.J."/>
            <person name="Kim J.W."/>
            <person name="Kim Y.S."/>
        </authorList>
    </citation>
    <scope>NUCLEOTIDE SEQUENCE [LARGE SCALE GENOMIC DNA]</scope>
    <source>
        <strain evidence="6 7">YPD9-1</strain>
    </source>
</reference>
<dbReference type="InterPro" id="IPR051721">
    <property type="entry name" value="Biopterin_syn/organic_redct"/>
</dbReference>
<dbReference type="SUPFAM" id="SSF51735">
    <property type="entry name" value="NAD(P)-binding Rossmann-fold domains"/>
    <property type="match status" value="1"/>
</dbReference>
<organism evidence="6 7">
    <name type="scientific">Paenibacillus hexagrammi</name>
    <dbReference type="NCBI Taxonomy" id="2908839"/>
    <lineage>
        <taxon>Bacteria</taxon>
        <taxon>Bacillati</taxon>
        <taxon>Bacillota</taxon>
        <taxon>Bacilli</taxon>
        <taxon>Bacillales</taxon>
        <taxon>Paenibacillaceae</taxon>
        <taxon>Paenibacillus</taxon>
    </lineage>
</organism>
<evidence type="ECO:0000256" key="2">
    <source>
        <dbReference type="ARBA" id="ARBA00006484"/>
    </source>
</evidence>
<keyword evidence="4" id="KW-0521">NADP</keyword>
<dbReference type="RefSeq" id="WP_235119074.1">
    <property type="nucleotide sequence ID" value="NZ_CP090978.1"/>
</dbReference>
<dbReference type="InterPro" id="IPR020904">
    <property type="entry name" value="Sc_DH/Rdtase_CS"/>
</dbReference>
<evidence type="ECO:0000256" key="1">
    <source>
        <dbReference type="ARBA" id="ARBA00004496"/>
    </source>
</evidence>
<sequence length="260" mass="28081">MSELYIVTGGSKGLGEALVRELLRQGADVCSVARTESEALRREAPHMKGRLAFHMHDLAQVESLDSLMERILSSADLDAADSITLISNAGMLEPMTSVGSMDSADLQRSLQVNVTAPMMLTSSFIRLTETLRIPRSVVHISSGAGKKPYPGWAAYCSAKAAIDMFTRCVAAEQEAAAGPNPVRICSVAPGVVDTGMQEMIRAATKEQFPQVDRFIQLKEQGQLQSAEDTAKQLLLLFRSGAFEQGEIADLRTKKPETPGV</sequence>